<evidence type="ECO:0000256" key="11">
    <source>
        <dbReference type="ARBA" id="ARBA00047652"/>
    </source>
</evidence>
<evidence type="ECO:0000256" key="8">
    <source>
        <dbReference type="ARBA" id="ARBA00038313"/>
    </source>
</evidence>
<reference evidence="16" key="2">
    <citation type="submission" date="2017-10" db="EMBL/GenBank/DDBJ databases">
        <title>Ladona fulva Genome sequencing and assembly.</title>
        <authorList>
            <person name="Murali S."/>
            <person name="Richards S."/>
            <person name="Bandaranaike D."/>
            <person name="Bellair M."/>
            <person name="Blankenburg K."/>
            <person name="Chao H."/>
            <person name="Dinh H."/>
            <person name="Doddapaneni H."/>
            <person name="Dugan-Rocha S."/>
            <person name="Elkadiri S."/>
            <person name="Gnanaolivu R."/>
            <person name="Hernandez B."/>
            <person name="Skinner E."/>
            <person name="Javaid M."/>
            <person name="Lee S."/>
            <person name="Li M."/>
            <person name="Ming W."/>
            <person name="Munidasa M."/>
            <person name="Muniz J."/>
            <person name="Nguyen L."/>
            <person name="Hughes D."/>
            <person name="Osuji N."/>
            <person name="Pu L.-L."/>
            <person name="Puazo M."/>
            <person name="Qu C."/>
            <person name="Quiroz J."/>
            <person name="Raj R."/>
            <person name="Weissenberger G."/>
            <person name="Xin Y."/>
            <person name="Zou X."/>
            <person name="Han Y."/>
            <person name="Worley K."/>
            <person name="Muzny D."/>
            <person name="Gibbs R."/>
        </authorList>
    </citation>
    <scope>NUCLEOTIDE SEQUENCE</scope>
    <source>
        <strain evidence="16">Sampled in the wild</strain>
    </source>
</reference>
<gene>
    <name evidence="16" type="ORF">J437_LFUL001683</name>
</gene>
<evidence type="ECO:0000256" key="14">
    <source>
        <dbReference type="SAM" id="MobiDB-lite"/>
    </source>
</evidence>
<dbReference type="InterPro" id="IPR018517">
    <property type="entry name" value="tRNA_hU_synthase_CS"/>
</dbReference>
<keyword evidence="2" id="KW-0285">Flavoprotein</keyword>
<accession>A0A8K0K2J5</accession>
<dbReference type="Gene3D" id="3.20.20.70">
    <property type="entry name" value="Aldolase class I"/>
    <property type="match status" value="1"/>
</dbReference>
<dbReference type="InterPro" id="IPR035587">
    <property type="entry name" value="DUS-like_FMN-bd"/>
</dbReference>
<evidence type="ECO:0000256" key="6">
    <source>
        <dbReference type="ARBA" id="ARBA00023002"/>
    </source>
</evidence>
<dbReference type="EC" id="1.3.1.88" evidence="9"/>
<dbReference type="Proteomes" id="UP000792457">
    <property type="component" value="Unassembled WGS sequence"/>
</dbReference>
<dbReference type="GO" id="GO:0050660">
    <property type="term" value="F:flavin adenine dinucleotide binding"/>
    <property type="evidence" value="ECO:0007669"/>
    <property type="project" value="InterPro"/>
</dbReference>
<keyword evidence="4" id="KW-0819">tRNA processing</keyword>
<comment type="catalytic activity">
    <reaction evidence="11">
        <text>5,6-dihydrouridine(16) in tRNA + NADP(+) = uridine(16) in tRNA + NADPH + H(+)</text>
        <dbReference type="Rhea" id="RHEA:53376"/>
        <dbReference type="Rhea" id="RHEA-COMP:13543"/>
        <dbReference type="Rhea" id="RHEA-COMP:13544"/>
        <dbReference type="ChEBI" id="CHEBI:15378"/>
        <dbReference type="ChEBI" id="CHEBI:57783"/>
        <dbReference type="ChEBI" id="CHEBI:58349"/>
        <dbReference type="ChEBI" id="CHEBI:65315"/>
        <dbReference type="ChEBI" id="CHEBI:74443"/>
        <dbReference type="EC" id="1.3.1.88"/>
    </reaction>
    <physiologicalReaction direction="right-to-left" evidence="11">
        <dbReference type="Rhea" id="RHEA:53378"/>
    </physiologicalReaction>
</comment>
<evidence type="ECO:0000256" key="13">
    <source>
        <dbReference type="ARBA" id="ARBA00049467"/>
    </source>
</evidence>
<comment type="catalytic activity">
    <reaction evidence="13">
        <text>5,6-dihydrouridine(17) in tRNA + NADP(+) = uridine(17) in tRNA + NADPH + H(+)</text>
        <dbReference type="Rhea" id="RHEA:53368"/>
        <dbReference type="Rhea" id="RHEA-COMP:13541"/>
        <dbReference type="Rhea" id="RHEA-COMP:13542"/>
        <dbReference type="ChEBI" id="CHEBI:15378"/>
        <dbReference type="ChEBI" id="CHEBI:57783"/>
        <dbReference type="ChEBI" id="CHEBI:58349"/>
        <dbReference type="ChEBI" id="CHEBI:65315"/>
        <dbReference type="ChEBI" id="CHEBI:74443"/>
        <dbReference type="EC" id="1.3.1.88"/>
    </reaction>
    <physiologicalReaction direction="right-to-left" evidence="13">
        <dbReference type="Rhea" id="RHEA:53370"/>
    </physiologicalReaction>
</comment>
<organism evidence="16 17">
    <name type="scientific">Ladona fulva</name>
    <name type="common">Scarce chaser dragonfly</name>
    <name type="synonym">Libellula fulva</name>
    <dbReference type="NCBI Taxonomy" id="123851"/>
    <lineage>
        <taxon>Eukaryota</taxon>
        <taxon>Metazoa</taxon>
        <taxon>Ecdysozoa</taxon>
        <taxon>Arthropoda</taxon>
        <taxon>Hexapoda</taxon>
        <taxon>Insecta</taxon>
        <taxon>Pterygota</taxon>
        <taxon>Palaeoptera</taxon>
        <taxon>Odonata</taxon>
        <taxon>Epiprocta</taxon>
        <taxon>Anisoptera</taxon>
        <taxon>Libelluloidea</taxon>
        <taxon>Libellulidae</taxon>
        <taxon>Ladona</taxon>
    </lineage>
</organism>
<evidence type="ECO:0000259" key="15">
    <source>
        <dbReference type="Pfam" id="PF01207"/>
    </source>
</evidence>
<sequence>MEWWTTKLNSPRFVLAPMVDASELAWRLLARNHGAELTYSPMFHASLFAKDPIYRERAMQTCREDRPFFVQFCANDPDQLVEAGLLVQDECDAIDINLGCPQAIARRGRYGAFLQDDWELIAKMVSVATKALTVPITCKVRVFEDIQRTVEYAKMIEAAGAYAITVHGRTREQKGPATGKASWEHIKAVRSNVQIPVIANGNVECVEDVYMCFQQTGCHAVMTAEGSLHNPAVFHTSATADCNIPADLTEDSSSSETKRRDINEYREALKNLRNDCGKEGDGKVPWPKNWKIGPPPPVWEPGLEYLELASKYPCPFSYIRGHLFKLLHHCLCLPINYDLRTNLAKSSTLDEFKAVVSSLRDRFLPYHTGEKKWEDCDEITEKVLNQDNESRSSPWKWYPPWLCQPYIRPTLDEQSQRLENRKNTVPPGMESLASESQTNNGLKCAFKSCRSCCKMKCNEETLDCEAHRFMVKSKKIRDLKKLKSKDGLLKDVNVASLKEECLTPDKNNTQKSNLTIADKEKSEIGSNVDATDESRQSEAVSENS</sequence>
<comment type="cofactor">
    <cofactor evidence="1">
        <name>FMN</name>
        <dbReference type="ChEBI" id="CHEBI:58210"/>
    </cofactor>
</comment>
<evidence type="ECO:0000256" key="7">
    <source>
        <dbReference type="ARBA" id="ARBA00023027"/>
    </source>
</evidence>
<evidence type="ECO:0000313" key="16">
    <source>
        <dbReference type="EMBL" id="KAG8227139.1"/>
    </source>
</evidence>
<comment type="caution">
    <text evidence="16">The sequence shown here is derived from an EMBL/GenBank/DDBJ whole genome shotgun (WGS) entry which is preliminary data.</text>
</comment>
<comment type="catalytic activity">
    <reaction evidence="10">
        <text>5,6-dihydrouridine(17) in tRNA + NAD(+) = uridine(17) in tRNA + NADH + H(+)</text>
        <dbReference type="Rhea" id="RHEA:53372"/>
        <dbReference type="Rhea" id="RHEA-COMP:13541"/>
        <dbReference type="Rhea" id="RHEA-COMP:13542"/>
        <dbReference type="ChEBI" id="CHEBI:15378"/>
        <dbReference type="ChEBI" id="CHEBI:57540"/>
        <dbReference type="ChEBI" id="CHEBI:57945"/>
        <dbReference type="ChEBI" id="CHEBI:65315"/>
        <dbReference type="ChEBI" id="CHEBI:74443"/>
        <dbReference type="EC" id="1.3.1.88"/>
    </reaction>
    <physiologicalReaction direction="right-to-left" evidence="10">
        <dbReference type="Rhea" id="RHEA:53374"/>
    </physiologicalReaction>
</comment>
<feature type="region of interest" description="Disordered" evidence="14">
    <location>
        <begin position="504"/>
        <end position="544"/>
    </location>
</feature>
<dbReference type="Pfam" id="PF01207">
    <property type="entry name" value="Dus"/>
    <property type="match status" value="1"/>
</dbReference>
<evidence type="ECO:0000256" key="2">
    <source>
        <dbReference type="ARBA" id="ARBA00022630"/>
    </source>
</evidence>
<reference evidence="16" key="1">
    <citation type="submission" date="2013-04" db="EMBL/GenBank/DDBJ databases">
        <authorList>
            <person name="Qu J."/>
            <person name="Murali S.C."/>
            <person name="Bandaranaike D."/>
            <person name="Bellair M."/>
            <person name="Blankenburg K."/>
            <person name="Chao H."/>
            <person name="Dinh H."/>
            <person name="Doddapaneni H."/>
            <person name="Downs B."/>
            <person name="Dugan-Rocha S."/>
            <person name="Elkadiri S."/>
            <person name="Gnanaolivu R.D."/>
            <person name="Hernandez B."/>
            <person name="Javaid M."/>
            <person name="Jayaseelan J.C."/>
            <person name="Lee S."/>
            <person name="Li M."/>
            <person name="Ming W."/>
            <person name="Munidasa M."/>
            <person name="Muniz J."/>
            <person name="Nguyen L."/>
            <person name="Ongeri F."/>
            <person name="Osuji N."/>
            <person name="Pu L.-L."/>
            <person name="Puazo M."/>
            <person name="Qu C."/>
            <person name="Quiroz J."/>
            <person name="Raj R."/>
            <person name="Weissenberger G."/>
            <person name="Xin Y."/>
            <person name="Zou X."/>
            <person name="Han Y."/>
            <person name="Richards S."/>
            <person name="Worley K."/>
            <person name="Muzny D."/>
            <person name="Gibbs R."/>
        </authorList>
    </citation>
    <scope>NUCLEOTIDE SEQUENCE</scope>
    <source>
        <strain evidence="16">Sampled in the wild</strain>
    </source>
</reference>
<dbReference type="GO" id="GO:0017150">
    <property type="term" value="F:tRNA dihydrouridine synthase activity"/>
    <property type="evidence" value="ECO:0007669"/>
    <property type="project" value="InterPro"/>
</dbReference>
<dbReference type="SUPFAM" id="SSF51395">
    <property type="entry name" value="FMN-linked oxidoreductases"/>
    <property type="match status" value="1"/>
</dbReference>
<dbReference type="InterPro" id="IPR013785">
    <property type="entry name" value="Aldolase_TIM"/>
</dbReference>
<keyword evidence="5" id="KW-0521">NADP</keyword>
<dbReference type="EMBL" id="KZ308312">
    <property type="protein sequence ID" value="KAG8227139.1"/>
    <property type="molecule type" value="Genomic_DNA"/>
</dbReference>
<comment type="similarity">
    <text evidence="8">Belongs to the Dus family. Dus1 subfamily.</text>
</comment>
<dbReference type="AlphaFoldDB" id="A0A8K0K2J5"/>
<evidence type="ECO:0000256" key="12">
    <source>
        <dbReference type="ARBA" id="ARBA00048934"/>
    </source>
</evidence>
<keyword evidence="3" id="KW-0288">FMN</keyword>
<dbReference type="OrthoDB" id="272303at2759"/>
<name>A0A8K0K2J5_LADFU</name>
<evidence type="ECO:0000256" key="9">
    <source>
        <dbReference type="ARBA" id="ARBA00038890"/>
    </source>
</evidence>
<keyword evidence="17" id="KW-1185">Reference proteome</keyword>
<feature type="compositionally biased region" description="Polar residues" evidence="14">
    <location>
        <begin position="505"/>
        <end position="515"/>
    </location>
</feature>
<keyword evidence="6" id="KW-0560">Oxidoreductase</keyword>
<evidence type="ECO:0000256" key="1">
    <source>
        <dbReference type="ARBA" id="ARBA00001917"/>
    </source>
</evidence>
<keyword evidence="7" id="KW-0520">NAD</keyword>
<evidence type="ECO:0000256" key="4">
    <source>
        <dbReference type="ARBA" id="ARBA00022694"/>
    </source>
</evidence>
<dbReference type="PROSITE" id="PS01136">
    <property type="entry name" value="UPF0034"/>
    <property type="match status" value="1"/>
</dbReference>
<feature type="domain" description="DUS-like FMN-binding" evidence="15">
    <location>
        <begin position="15"/>
        <end position="245"/>
    </location>
</feature>
<evidence type="ECO:0000313" key="17">
    <source>
        <dbReference type="Proteomes" id="UP000792457"/>
    </source>
</evidence>
<proteinExistence type="inferred from homology"/>
<dbReference type="PANTHER" id="PTHR11082:SF5">
    <property type="entry name" value="TRNA-DIHYDROURIDINE(16_17) SYNTHASE [NAD(P)(+)]-LIKE"/>
    <property type="match status" value="1"/>
</dbReference>
<comment type="catalytic activity">
    <reaction evidence="12">
        <text>5,6-dihydrouridine(16) in tRNA + NAD(+) = uridine(16) in tRNA + NADH + H(+)</text>
        <dbReference type="Rhea" id="RHEA:53380"/>
        <dbReference type="Rhea" id="RHEA-COMP:13543"/>
        <dbReference type="Rhea" id="RHEA-COMP:13544"/>
        <dbReference type="ChEBI" id="CHEBI:15378"/>
        <dbReference type="ChEBI" id="CHEBI:57540"/>
        <dbReference type="ChEBI" id="CHEBI:57945"/>
        <dbReference type="ChEBI" id="CHEBI:65315"/>
        <dbReference type="ChEBI" id="CHEBI:74443"/>
        <dbReference type="EC" id="1.3.1.88"/>
    </reaction>
    <physiologicalReaction direction="right-to-left" evidence="12">
        <dbReference type="Rhea" id="RHEA:53382"/>
    </physiologicalReaction>
</comment>
<dbReference type="CDD" id="cd02801">
    <property type="entry name" value="DUS_like_FMN"/>
    <property type="match status" value="1"/>
</dbReference>
<dbReference type="PANTHER" id="PTHR11082">
    <property type="entry name" value="TRNA-DIHYDROURIDINE SYNTHASE"/>
    <property type="match status" value="1"/>
</dbReference>
<protein>
    <recommendedName>
        <fullName evidence="9">tRNA-dihydrouridine(16/17) synthase [NAD(P)(+)]</fullName>
        <ecNumber evidence="9">1.3.1.88</ecNumber>
    </recommendedName>
</protein>
<evidence type="ECO:0000256" key="3">
    <source>
        <dbReference type="ARBA" id="ARBA00022643"/>
    </source>
</evidence>
<evidence type="ECO:0000256" key="5">
    <source>
        <dbReference type="ARBA" id="ARBA00022857"/>
    </source>
</evidence>
<evidence type="ECO:0000256" key="10">
    <source>
        <dbReference type="ARBA" id="ARBA00047287"/>
    </source>
</evidence>